<dbReference type="CDD" id="cd07247">
    <property type="entry name" value="SgaA_N_like"/>
    <property type="match status" value="1"/>
</dbReference>
<dbReference type="InterPro" id="IPR004360">
    <property type="entry name" value="Glyas_Fos-R_dOase_dom"/>
</dbReference>
<dbReference type="AlphaFoldDB" id="A0A411EA65"/>
<dbReference type="Pfam" id="PF00903">
    <property type="entry name" value="Glyoxalase"/>
    <property type="match status" value="1"/>
</dbReference>
<dbReference type="EMBL" id="CP035544">
    <property type="protein sequence ID" value="QBA64424.1"/>
    <property type="molecule type" value="Genomic_DNA"/>
</dbReference>
<protein>
    <submittedName>
        <fullName evidence="2">VOC family protein</fullName>
    </submittedName>
</protein>
<dbReference type="InterPro" id="IPR037523">
    <property type="entry name" value="VOC_core"/>
</dbReference>
<keyword evidence="3" id="KW-1185">Reference proteome</keyword>
<gene>
    <name evidence="2" type="ORF">EQY75_07750</name>
</gene>
<dbReference type="InterPro" id="IPR029068">
    <property type="entry name" value="Glyas_Bleomycin-R_OHBP_Dase"/>
</dbReference>
<dbReference type="OrthoDB" id="9804235at2"/>
<sequence length="126" mass="14274">MESNMVGWFEIPVTDMERAKTFYEAVFDVQIHLRDLHELKMGLFPFAEGKSGASGALVKHSDFYHPSSSKGPLLYFSCRDVQEQLDKIEKAGGQILQAKKMISEDTGYMALFTDTEGNRMALHSRH</sequence>
<organism evidence="2 3">
    <name type="scientific">Muriicola soli</name>
    <dbReference type="NCBI Taxonomy" id="2507538"/>
    <lineage>
        <taxon>Bacteria</taxon>
        <taxon>Pseudomonadati</taxon>
        <taxon>Bacteroidota</taxon>
        <taxon>Flavobacteriia</taxon>
        <taxon>Flavobacteriales</taxon>
        <taxon>Flavobacteriaceae</taxon>
        <taxon>Muriicola</taxon>
    </lineage>
</organism>
<proteinExistence type="predicted"/>
<name>A0A411EA65_9FLAO</name>
<feature type="domain" description="VOC" evidence="1">
    <location>
        <begin position="5"/>
        <end position="125"/>
    </location>
</feature>
<accession>A0A411EA65</accession>
<dbReference type="PROSITE" id="PS51819">
    <property type="entry name" value="VOC"/>
    <property type="match status" value="1"/>
</dbReference>
<dbReference type="SUPFAM" id="SSF54593">
    <property type="entry name" value="Glyoxalase/Bleomycin resistance protein/Dihydroxybiphenyl dioxygenase"/>
    <property type="match status" value="1"/>
</dbReference>
<dbReference type="InterPro" id="IPR052164">
    <property type="entry name" value="Anthracycline_SecMetBiosynth"/>
</dbReference>
<dbReference type="PANTHER" id="PTHR33993">
    <property type="entry name" value="GLYOXALASE-RELATED"/>
    <property type="match status" value="1"/>
</dbReference>
<evidence type="ECO:0000313" key="3">
    <source>
        <dbReference type="Proteomes" id="UP000290889"/>
    </source>
</evidence>
<dbReference type="Gene3D" id="3.10.180.10">
    <property type="entry name" value="2,3-Dihydroxybiphenyl 1,2-Dioxygenase, domain 1"/>
    <property type="match status" value="1"/>
</dbReference>
<dbReference type="Proteomes" id="UP000290889">
    <property type="component" value="Chromosome"/>
</dbReference>
<evidence type="ECO:0000313" key="2">
    <source>
        <dbReference type="EMBL" id="QBA64424.1"/>
    </source>
</evidence>
<dbReference type="KEGG" id="mur:EQY75_07750"/>
<reference evidence="2 3" key="1">
    <citation type="submission" date="2019-01" db="EMBL/GenBank/DDBJ databases">
        <title>Muriicola soli sp. nov., isolated from soil.</title>
        <authorList>
            <person name="Kang H.J."/>
            <person name="Kim S.B."/>
        </authorList>
    </citation>
    <scope>NUCLEOTIDE SEQUENCE [LARGE SCALE GENOMIC DNA]</scope>
    <source>
        <strain evidence="2 3">MMS17-SY002</strain>
    </source>
</reference>
<evidence type="ECO:0000259" key="1">
    <source>
        <dbReference type="PROSITE" id="PS51819"/>
    </source>
</evidence>
<dbReference type="RefSeq" id="WP_129604574.1">
    <property type="nucleotide sequence ID" value="NZ_CP035544.1"/>
</dbReference>
<dbReference type="PANTHER" id="PTHR33993:SF2">
    <property type="entry name" value="VOC DOMAIN-CONTAINING PROTEIN"/>
    <property type="match status" value="1"/>
</dbReference>